<feature type="coiled-coil region" evidence="1">
    <location>
        <begin position="86"/>
        <end position="120"/>
    </location>
</feature>
<dbReference type="Proteomes" id="UP001187682">
    <property type="component" value="Unassembled WGS sequence"/>
</dbReference>
<evidence type="ECO:0000313" key="3">
    <source>
        <dbReference type="EMBL" id="SPO07378.1"/>
    </source>
</evidence>
<gene>
    <name evidence="3" type="ORF">DNG_10072</name>
</gene>
<evidence type="ECO:0000256" key="2">
    <source>
        <dbReference type="SAM" id="MobiDB-lite"/>
    </source>
</evidence>
<feature type="region of interest" description="Disordered" evidence="2">
    <location>
        <begin position="1"/>
        <end position="20"/>
    </location>
</feature>
<evidence type="ECO:0000313" key="4">
    <source>
        <dbReference type="Proteomes" id="UP001187682"/>
    </source>
</evidence>
<dbReference type="AlphaFoldDB" id="A0AAE8SZZ9"/>
<keyword evidence="4" id="KW-1185">Reference proteome</keyword>
<proteinExistence type="predicted"/>
<feature type="region of interest" description="Disordered" evidence="2">
    <location>
        <begin position="27"/>
        <end position="83"/>
    </location>
</feature>
<feature type="compositionally biased region" description="Low complexity" evidence="2">
    <location>
        <begin position="55"/>
        <end position="83"/>
    </location>
</feature>
<protein>
    <submittedName>
        <fullName evidence="3">Uncharacterized protein</fullName>
    </submittedName>
</protein>
<evidence type="ECO:0000256" key="1">
    <source>
        <dbReference type="SAM" id="Coils"/>
    </source>
</evidence>
<sequence length="151" mass="16524">MESVYRMERTSATPYGCLLPPFATAKPNARESIPPIDTSVANKPFSYDLGSPEDSPATSPTVSSAASSYPSPTTAFTTPTTSPVRNVDLLAKVGQLSNENAQMRRELDALKDEMRTLKLGMADWAKRYFAEVVRNRELKEAHGKAQEATPE</sequence>
<comment type="caution">
    <text evidence="3">The sequence shown here is derived from an EMBL/GenBank/DDBJ whole genome shotgun (WGS) entry which is preliminary data.</text>
</comment>
<name>A0AAE8SZZ9_9PEZI</name>
<dbReference type="EMBL" id="ONZQ02000020">
    <property type="protein sequence ID" value="SPO07378.1"/>
    <property type="molecule type" value="Genomic_DNA"/>
</dbReference>
<keyword evidence="1" id="KW-0175">Coiled coil</keyword>
<accession>A0AAE8SZZ9</accession>
<reference evidence="3" key="1">
    <citation type="submission" date="2018-03" db="EMBL/GenBank/DDBJ databases">
        <authorList>
            <person name="Guldener U."/>
        </authorList>
    </citation>
    <scope>NUCLEOTIDE SEQUENCE</scope>
</reference>
<organism evidence="3 4">
    <name type="scientific">Cephalotrichum gorgonifer</name>
    <dbReference type="NCBI Taxonomy" id="2041049"/>
    <lineage>
        <taxon>Eukaryota</taxon>
        <taxon>Fungi</taxon>
        <taxon>Dikarya</taxon>
        <taxon>Ascomycota</taxon>
        <taxon>Pezizomycotina</taxon>
        <taxon>Sordariomycetes</taxon>
        <taxon>Hypocreomycetidae</taxon>
        <taxon>Microascales</taxon>
        <taxon>Microascaceae</taxon>
        <taxon>Cephalotrichum</taxon>
    </lineage>
</organism>